<dbReference type="PANTHER" id="PTHR12977:SF4">
    <property type="entry name" value="HISTONE-LYSINE N-METHYLTRANSFERASE KMT5B"/>
    <property type="match status" value="1"/>
</dbReference>
<feature type="region of interest" description="Disordered" evidence="1">
    <location>
        <begin position="485"/>
        <end position="506"/>
    </location>
</feature>
<name>A0A1R1YMS4_9FUNG</name>
<keyword evidence="3" id="KW-0808">Transferase</keyword>
<dbReference type="EMBL" id="LSSM01000676">
    <property type="protein sequence ID" value="OMJ28219.1"/>
    <property type="molecule type" value="Genomic_DNA"/>
</dbReference>
<dbReference type="SUPFAM" id="SSF54160">
    <property type="entry name" value="Chromo domain-like"/>
    <property type="match status" value="1"/>
</dbReference>
<dbReference type="Proteomes" id="UP000187429">
    <property type="component" value="Unassembled WGS sequence"/>
</dbReference>
<dbReference type="Gene3D" id="2.30.30.140">
    <property type="match status" value="1"/>
</dbReference>
<keyword evidence="4" id="KW-1185">Reference proteome</keyword>
<gene>
    <name evidence="3" type="ORF">AYI69_g2311</name>
</gene>
<reference evidence="4" key="1">
    <citation type="submission" date="2017-01" db="EMBL/GenBank/DDBJ databases">
        <authorList>
            <person name="Wang Y."/>
            <person name="White M."/>
            <person name="Kvist S."/>
            <person name="Moncalvo J.-M."/>
        </authorList>
    </citation>
    <scope>NUCLEOTIDE SEQUENCE [LARGE SCALE GENOMIC DNA]</scope>
    <source>
        <strain evidence="4">ID-206-W2</strain>
    </source>
</reference>
<dbReference type="PANTHER" id="PTHR12977">
    <property type="entry name" value="SUPPRESSOR OF VARIEGATION 4-20-RELATED"/>
    <property type="match status" value="1"/>
</dbReference>
<evidence type="ECO:0000256" key="1">
    <source>
        <dbReference type="SAM" id="MobiDB-lite"/>
    </source>
</evidence>
<dbReference type="OrthoDB" id="6627536at2759"/>
<dbReference type="Gene3D" id="2.170.270.10">
    <property type="entry name" value="SET domain"/>
    <property type="match status" value="1"/>
</dbReference>
<sequence>MCLLLGPVRFVNFTILSSGAISFQVLRDISIGEELLTNYGNNYFGLKNCECMCFTCESFGRGRYSQARIAADNLGYNPDGKMITRSTYKHAPIIPPSSLDSLCTYCKKNNIEKSKSLNVNTEDCCIRCSRHFALFNNFWPNRTSPDVIIPTSKLKRKIIQETNDYYDSETGSSTTLVSSKENSPPPNVSSFSTNYFDYPYMDTLDSLKSIFQSLESKRSYSLDFLANGNSIYGDDNRFYFNPRLMFKGKVKGTPVIFKSDIFNSTSDSEYSLKLGLIVEVVFDIAFVKEFNTAKIYERNTKDISLFIPTEDILDFYSKDVPIVNKKKYHKNINTTNYEQNNFYLSDRSVRLAIAYYEHRFLAPKGKLSLFLKNNIVFFTKNKSYKCIIKRIKLRFDKNRKGSKPKQFKRKTKDSDFTVNKKYDFNLVIEGVNESAYHIYKNDLGKDISTFFDLSIPFLRYSMFFPKCDNTVYNYKFIKLPKNSAKYSTSTNIPDSENTAESPKDQQPTETFDFIKLEISNQKFSAGIEYDLDSELDFSFDNSENYNELYTKLVESYCYGIGHKVKVLDTRDYRIHEGRIEDVSFIHNSSRHGLYYYIHFIGWSKNFDSWVPPSCIIHS</sequence>
<proteinExistence type="predicted"/>
<dbReference type="InterPro" id="IPR016197">
    <property type="entry name" value="Chromo-like_dom_sf"/>
</dbReference>
<dbReference type="InterPro" id="IPR046341">
    <property type="entry name" value="SET_dom_sf"/>
</dbReference>
<protein>
    <submittedName>
        <fullName evidence="3">Histone-lysine N-methyltransferase set9</fullName>
    </submittedName>
</protein>
<evidence type="ECO:0000313" key="3">
    <source>
        <dbReference type="EMBL" id="OMJ28219.1"/>
    </source>
</evidence>
<organism evidence="3 4">
    <name type="scientific">Smittium culicis</name>
    <dbReference type="NCBI Taxonomy" id="133412"/>
    <lineage>
        <taxon>Eukaryota</taxon>
        <taxon>Fungi</taxon>
        <taxon>Fungi incertae sedis</taxon>
        <taxon>Zoopagomycota</taxon>
        <taxon>Kickxellomycotina</taxon>
        <taxon>Harpellomycetes</taxon>
        <taxon>Harpellales</taxon>
        <taxon>Legeriomycetaceae</taxon>
        <taxon>Smittium</taxon>
    </lineage>
</organism>
<dbReference type="GO" id="GO:0042799">
    <property type="term" value="F:histone H4K20 methyltransferase activity"/>
    <property type="evidence" value="ECO:0007669"/>
    <property type="project" value="TreeGrafter"/>
</dbReference>
<dbReference type="SUPFAM" id="SSF82199">
    <property type="entry name" value="SET domain"/>
    <property type="match status" value="1"/>
</dbReference>
<dbReference type="InterPro" id="IPR025995">
    <property type="entry name" value="Tudor-knot"/>
</dbReference>
<keyword evidence="3" id="KW-0489">Methyltransferase</keyword>
<dbReference type="InterPro" id="IPR039977">
    <property type="entry name" value="Suv4-20/Set9"/>
</dbReference>
<dbReference type="AlphaFoldDB" id="A0A1R1YMS4"/>
<dbReference type="GO" id="GO:0005634">
    <property type="term" value="C:nucleus"/>
    <property type="evidence" value="ECO:0007669"/>
    <property type="project" value="TreeGrafter"/>
</dbReference>
<dbReference type="GO" id="GO:0032259">
    <property type="term" value="P:methylation"/>
    <property type="evidence" value="ECO:0007669"/>
    <property type="project" value="UniProtKB-KW"/>
</dbReference>
<evidence type="ECO:0000259" key="2">
    <source>
        <dbReference type="Pfam" id="PF11717"/>
    </source>
</evidence>
<accession>A0A1R1YMS4</accession>
<comment type="caution">
    <text evidence="3">The sequence shown here is derived from an EMBL/GenBank/DDBJ whole genome shotgun (WGS) entry which is preliminary data.</text>
</comment>
<feature type="domain" description="Tudor-knot" evidence="2">
    <location>
        <begin position="564"/>
        <end position="613"/>
    </location>
</feature>
<evidence type="ECO:0000313" key="4">
    <source>
        <dbReference type="Proteomes" id="UP000187429"/>
    </source>
</evidence>
<dbReference type="Pfam" id="PF11717">
    <property type="entry name" value="Tudor-knot"/>
    <property type="match status" value="1"/>
</dbReference>